<evidence type="ECO:0000313" key="3">
    <source>
        <dbReference type="Proteomes" id="UP001497453"/>
    </source>
</evidence>
<reference evidence="3" key="1">
    <citation type="submission" date="2024-04" db="EMBL/GenBank/DDBJ databases">
        <authorList>
            <person name="Shaw F."/>
            <person name="Minotto A."/>
        </authorList>
    </citation>
    <scope>NUCLEOTIDE SEQUENCE [LARGE SCALE GENOMIC DNA]</scope>
</reference>
<feature type="compositionally biased region" description="Low complexity" evidence="1">
    <location>
        <begin position="160"/>
        <end position="184"/>
    </location>
</feature>
<feature type="region of interest" description="Disordered" evidence="1">
    <location>
        <begin position="150"/>
        <end position="197"/>
    </location>
</feature>
<sequence length="319" mass="35589">MAICLKAPIQLPYLLPLYPLVSTTGSYSRVSDAPLLSQIGFLVFTVAMYSPIAASSVPNGPGSVLRPVQPVPYTSLRLPQPEDFLPESRDATLQRHRLRMQGVEQYLKRHPDNPLREVVTPTPPLFDTFLHISAMRSLQSFTQEAFGVVRTPTSAPPSPLSRSPSVPSSTPTMTSTSSVSISPAPQTPPPKKIKLSSDIRPKMNQRPIVQQLIPDEHGCHIGTCGFKFSVRTSRCLSRHIRQEHFRGVHGRKHVVCGWVNEATGMTCAENLTLANMFAHVTRCHVPLTWKFSCPLCDHQSEYSETYFAEHIRNKHMEQC</sequence>
<protein>
    <recommendedName>
        <fullName evidence="4">C2H2-type domain-containing protein</fullName>
    </recommendedName>
</protein>
<name>A0ABP1E5R4_9APHY</name>
<organism evidence="2 3">
    <name type="scientific">Somion occarium</name>
    <dbReference type="NCBI Taxonomy" id="3059160"/>
    <lineage>
        <taxon>Eukaryota</taxon>
        <taxon>Fungi</taxon>
        <taxon>Dikarya</taxon>
        <taxon>Basidiomycota</taxon>
        <taxon>Agaricomycotina</taxon>
        <taxon>Agaricomycetes</taxon>
        <taxon>Polyporales</taxon>
        <taxon>Cerrenaceae</taxon>
        <taxon>Somion</taxon>
    </lineage>
</organism>
<keyword evidence="3" id="KW-1185">Reference proteome</keyword>
<evidence type="ECO:0000313" key="2">
    <source>
        <dbReference type="EMBL" id="CAL1714553.1"/>
    </source>
</evidence>
<evidence type="ECO:0000256" key="1">
    <source>
        <dbReference type="SAM" id="MobiDB-lite"/>
    </source>
</evidence>
<dbReference type="EMBL" id="OZ037951">
    <property type="protein sequence ID" value="CAL1714553.1"/>
    <property type="molecule type" value="Genomic_DNA"/>
</dbReference>
<gene>
    <name evidence="2" type="ORF">GFSPODELE1_LOCUS9820</name>
</gene>
<dbReference type="Proteomes" id="UP001497453">
    <property type="component" value="Chromosome 8"/>
</dbReference>
<accession>A0ABP1E5R4</accession>
<proteinExistence type="predicted"/>
<evidence type="ECO:0008006" key="4">
    <source>
        <dbReference type="Google" id="ProtNLM"/>
    </source>
</evidence>